<feature type="repeat" description="Solcar" evidence="9">
    <location>
        <begin position="4"/>
        <end position="102"/>
    </location>
</feature>
<dbReference type="GO" id="GO:0031966">
    <property type="term" value="C:mitochondrial membrane"/>
    <property type="evidence" value="ECO:0007669"/>
    <property type="project" value="UniProtKB-SubCell"/>
</dbReference>
<evidence type="ECO:0000256" key="3">
    <source>
        <dbReference type="ARBA" id="ARBA00022448"/>
    </source>
</evidence>
<dbReference type="Proteomes" id="UP000428333">
    <property type="component" value="Linkage Group LG04"/>
</dbReference>
<dbReference type="OrthoDB" id="14252at2759"/>
<dbReference type="PANTHER" id="PTHR45624:SF15">
    <property type="entry name" value="MITOCHONDRIAL ARGININE TRANSPORTER BAC1"/>
    <property type="match status" value="1"/>
</dbReference>
<dbReference type="AlphaFoldDB" id="A0A6A4LV51"/>
<dbReference type="EMBL" id="QEFC01000934">
    <property type="protein sequence ID" value="KAE9461890.1"/>
    <property type="molecule type" value="Genomic_DNA"/>
</dbReference>
<evidence type="ECO:0000256" key="4">
    <source>
        <dbReference type="ARBA" id="ARBA00022692"/>
    </source>
</evidence>
<evidence type="ECO:0000256" key="9">
    <source>
        <dbReference type="PROSITE-ProRule" id="PRU00282"/>
    </source>
</evidence>
<dbReference type="GO" id="GO:0000064">
    <property type="term" value="F:L-ornithine transmembrane transporter activity"/>
    <property type="evidence" value="ECO:0007669"/>
    <property type="project" value="TreeGrafter"/>
</dbReference>
<dbReference type="Gene3D" id="1.50.40.10">
    <property type="entry name" value="Mitochondrial carrier domain"/>
    <property type="match status" value="2"/>
</dbReference>
<dbReference type="GO" id="GO:1990575">
    <property type="term" value="P:mitochondrial L-ornithine transmembrane transport"/>
    <property type="evidence" value="ECO:0007669"/>
    <property type="project" value="TreeGrafter"/>
</dbReference>
<comment type="caution">
    <text evidence="11">The sequence shown here is derived from an EMBL/GenBank/DDBJ whole genome shotgun (WGS) entry which is preliminary data.</text>
</comment>
<dbReference type="PROSITE" id="PS50920">
    <property type="entry name" value="SOLCAR"/>
    <property type="match status" value="3"/>
</dbReference>
<proteinExistence type="inferred from homology"/>
<keyword evidence="5" id="KW-0677">Repeat</keyword>
<dbReference type="InterPro" id="IPR018108">
    <property type="entry name" value="MCP_transmembrane"/>
</dbReference>
<name>A0A6A4LV51_9ERIC</name>
<evidence type="ECO:0000313" key="11">
    <source>
        <dbReference type="EMBL" id="KAE9461890.1"/>
    </source>
</evidence>
<dbReference type="Pfam" id="PF00153">
    <property type="entry name" value="Mito_carr"/>
    <property type="match status" value="3"/>
</dbReference>
<comment type="subcellular location">
    <subcellularLocation>
        <location evidence="1">Mitochondrion membrane</location>
        <topology evidence="1">Multi-pass membrane protein</topology>
    </subcellularLocation>
</comment>
<evidence type="ECO:0000256" key="5">
    <source>
        <dbReference type="ARBA" id="ARBA00022737"/>
    </source>
</evidence>
<evidence type="ECO:0000256" key="1">
    <source>
        <dbReference type="ARBA" id="ARBA00004225"/>
    </source>
</evidence>
<gene>
    <name evidence="11" type="ORF">C3L33_06213</name>
</gene>
<keyword evidence="12" id="KW-1185">Reference proteome</keyword>
<keyword evidence="8 9" id="KW-0472">Membrane</keyword>
<protein>
    <recommendedName>
        <fullName evidence="13">Mitochondrial arginine transporter BAC1</fullName>
    </recommendedName>
</protein>
<evidence type="ECO:0000256" key="10">
    <source>
        <dbReference type="RuleBase" id="RU000488"/>
    </source>
</evidence>
<evidence type="ECO:0000256" key="6">
    <source>
        <dbReference type="ARBA" id="ARBA00022989"/>
    </source>
</evidence>
<evidence type="ECO:0008006" key="13">
    <source>
        <dbReference type="Google" id="ProtNLM"/>
    </source>
</evidence>
<feature type="repeat" description="Solcar" evidence="9">
    <location>
        <begin position="149"/>
        <end position="241"/>
    </location>
</feature>
<feature type="non-terminal residue" evidence="11">
    <location>
        <position position="1"/>
    </location>
</feature>
<evidence type="ECO:0000256" key="8">
    <source>
        <dbReference type="ARBA" id="ARBA00023136"/>
    </source>
</evidence>
<keyword evidence="7" id="KW-0496">Mitochondrion</keyword>
<evidence type="ECO:0000256" key="2">
    <source>
        <dbReference type="ARBA" id="ARBA00006375"/>
    </source>
</evidence>
<reference evidence="11 12" key="1">
    <citation type="journal article" date="2019" name="Genome Biol. Evol.">
        <title>The Rhododendron genome and chromosomal organization provide insight into shared whole-genome duplications across the heath family (Ericaceae).</title>
        <authorList>
            <person name="Soza V.L."/>
            <person name="Lindsley D."/>
            <person name="Waalkes A."/>
            <person name="Ramage E."/>
            <person name="Patwardhan R.P."/>
            <person name="Burton J.N."/>
            <person name="Adey A."/>
            <person name="Kumar A."/>
            <person name="Qiu R."/>
            <person name="Shendure J."/>
            <person name="Hall B."/>
        </authorList>
    </citation>
    <scope>NUCLEOTIDE SEQUENCE [LARGE SCALE GENOMIC DNA]</scope>
    <source>
        <strain evidence="11">RSF 1966-606</strain>
    </source>
</reference>
<keyword evidence="6" id="KW-1133">Transmembrane helix</keyword>
<evidence type="ECO:0000256" key="7">
    <source>
        <dbReference type="ARBA" id="ARBA00023128"/>
    </source>
</evidence>
<accession>A0A6A4LV51</accession>
<evidence type="ECO:0000313" key="12">
    <source>
        <dbReference type="Proteomes" id="UP000428333"/>
    </source>
</evidence>
<keyword evidence="3 10" id="KW-0813">Transport</keyword>
<dbReference type="SUPFAM" id="SSF103506">
    <property type="entry name" value="Mitochondrial carrier"/>
    <property type="match status" value="1"/>
</dbReference>
<sequence>MEESSGYKDYVAGLLAGVATVITGHPFDTVKVKLQKHNTEAHGMKYRSGLHCTARILKTEGVCYLYFLVKVKGLYRGATSSFLGVAFESSLLFGIYSQTKQSLEVCLKGNIFCWNARPGFRLFTFYRYINVHDNILSLLLKGGLQSGKPQLSVIIPSAAFGGAVISFVLCSSELVKCRMQVQGTDSLVPKSGRYDGPLDCALKTLRTEGVTGIFRGGFTTLLRESIGNAVFFTTYEHVRYYMHLKMKDASPNQSNLMDVGVGIMSGGLSGIAFWSAVLPLDVAKTIIQTSTDRGSTRNPFQILKSIYVRSGLKGCYTGLGPTIVRAFPANAAAIVTWELAVKIMGIKRE</sequence>
<dbReference type="InterPro" id="IPR050567">
    <property type="entry name" value="Mitochondrial_Carrier"/>
</dbReference>
<dbReference type="PANTHER" id="PTHR45624">
    <property type="entry name" value="MITOCHONDRIAL BASIC AMINO ACIDS TRANSPORTER-RELATED"/>
    <property type="match status" value="1"/>
</dbReference>
<feature type="repeat" description="Solcar" evidence="9">
    <location>
        <begin position="257"/>
        <end position="343"/>
    </location>
</feature>
<dbReference type="InterPro" id="IPR023395">
    <property type="entry name" value="MCP_dom_sf"/>
</dbReference>
<organism evidence="11 12">
    <name type="scientific">Rhododendron williamsianum</name>
    <dbReference type="NCBI Taxonomy" id="262921"/>
    <lineage>
        <taxon>Eukaryota</taxon>
        <taxon>Viridiplantae</taxon>
        <taxon>Streptophyta</taxon>
        <taxon>Embryophyta</taxon>
        <taxon>Tracheophyta</taxon>
        <taxon>Spermatophyta</taxon>
        <taxon>Magnoliopsida</taxon>
        <taxon>eudicotyledons</taxon>
        <taxon>Gunneridae</taxon>
        <taxon>Pentapetalae</taxon>
        <taxon>asterids</taxon>
        <taxon>Ericales</taxon>
        <taxon>Ericaceae</taxon>
        <taxon>Ericoideae</taxon>
        <taxon>Rhodoreae</taxon>
        <taxon>Rhododendron</taxon>
    </lineage>
</organism>
<dbReference type="FunFam" id="1.50.40.10:FF:000394">
    <property type="entry name" value="Mitochondrial amino acid carrier"/>
    <property type="match status" value="1"/>
</dbReference>
<comment type="similarity">
    <text evidence="2 10">Belongs to the mitochondrial carrier (TC 2.A.29) family.</text>
</comment>
<keyword evidence="4 9" id="KW-0812">Transmembrane</keyword>